<evidence type="ECO:0000256" key="10">
    <source>
        <dbReference type="RuleBase" id="RU000607"/>
    </source>
</evidence>
<dbReference type="SUPFAM" id="SSF53800">
    <property type="entry name" value="Chelatase"/>
    <property type="match status" value="1"/>
</dbReference>
<dbReference type="NCBIfam" id="TIGR00109">
    <property type="entry name" value="hemH"/>
    <property type="match status" value="1"/>
</dbReference>
<protein>
    <recommendedName>
        <fullName evidence="9 10">Ferrochelatase</fullName>
        <ecNumber evidence="9 10">4.98.1.1</ecNumber>
    </recommendedName>
    <alternativeName>
        <fullName evidence="9">Heme synthase</fullName>
    </alternativeName>
    <alternativeName>
        <fullName evidence="9">Protoheme ferro-lyase</fullName>
    </alternativeName>
</protein>
<dbReference type="InterPro" id="IPR033644">
    <property type="entry name" value="Ferrochelatase_C"/>
</dbReference>
<keyword evidence="4 9" id="KW-0408">Iron</keyword>
<dbReference type="PANTHER" id="PTHR11108">
    <property type="entry name" value="FERROCHELATASE"/>
    <property type="match status" value="1"/>
</dbReference>
<dbReference type="PANTHER" id="PTHR11108:SF1">
    <property type="entry name" value="FERROCHELATASE, MITOCHONDRIAL"/>
    <property type="match status" value="1"/>
</dbReference>
<keyword evidence="6 9" id="KW-0456">Lyase</keyword>
<evidence type="ECO:0000256" key="9">
    <source>
        <dbReference type="HAMAP-Rule" id="MF_00323"/>
    </source>
</evidence>
<dbReference type="Gene3D" id="3.40.50.1400">
    <property type="match status" value="2"/>
</dbReference>
<dbReference type="InterPro" id="IPR033659">
    <property type="entry name" value="Ferrochelatase_N"/>
</dbReference>
<dbReference type="AlphaFoldDB" id="A0A2K8UGM3"/>
<evidence type="ECO:0000256" key="3">
    <source>
        <dbReference type="ARBA" id="ARBA00022723"/>
    </source>
</evidence>
<evidence type="ECO:0000256" key="7">
    <source>
        <dbReference type="ARBA" id="ARBA00023244"/>
    </source>
</evidence>
<evidence type="ECO:0000256" key="2">
    <source>
        <dbReference type="ARBA" id="ARBA00022490"/>
    </source>
</evidence>
<dbReference type="RefSeq" id="WP_418219935.1">
    <property type="nucleotide sequence ID" value="NZ_CP020370.1"/>
</dbReference>
<keyword evidence="12" id="KW-1185">Reference proteome</keyword>
<dbReference type="FunFam" id="3.40.50.1400:FF:000002">
    <property type="entry name" value="Ferrochelatase"/>
    <property type="match status" value="1"/>
</dbReference>
<dbReference type="InterPro" id="IPR019772">
    <property type="entry name" value="Ferrochelatase_AS"/>
</dbReference>
<evidence type="ECO:0000256" key="6">
    <source>
        <dbReference type="ARBA" id="ARBA00023239"/>
    </source>
</evidence>
<dbReference type="CDD" id="cd00419">
    <property type="entry name" value="Ferrochelatase_C"/>
    <property type="match status" value="1"/>
</dbReference>
<gene>
    <name evidence="9" type="primary">hemH</name>
    <name evidence="11" type="ORF">THSYN_09060</name>
</gene>
<evidence type="ECO:0000313" key="12">
    <source>
        <dbReference type="Proteomes" id="UP000232638"/>
    </source>
</evidence>
<dbReference type="GO" id="GO:0004325">
    <property type="term" value="F:ferrochelatase activity"/>
    <property type="evidence" value="ECO:0007669"/>
    <property type="project" value="UniProtKB-UniRule"/>
</dbReference>
<keyword evidence="7 9" id="KW-0627">Porphyrin biosynthesis</keyword>
<dbReference type="EC" id="4.98.1.1" evidence="9 10"/>
<dbReference type="HAMAP" id="MF_00323">
    <property type="entry name" value="Ferrochelatase"/>
    <property type="match status" value="1"/>
</dbReference>
<dbReference type="GO" id="GO:0046872">
    <property type="term" value="F:metal ion binding"/>
    <property type="evidence" value="ECO:0007669"/>
    <property type="project" value="UniProtKB-KW"/>
</dbReference>
<dbReference type="KEGG" id="tsy:THSYN_09060"/>
<feature type="binding site" evidence="9">
    <location>
        <position position="291"/>
    </location>
    <ligand>
        <name>Fe(2+)</name>
        <dbReference type="ChEBI" id="CHEBI:29033"/>
    </ligand>
</feature>
<dbReference type="Proteomes" id="UP000232638">
    <property type="component" value="Chromosome"/>
</dbReference>
<comment type="catalytic activity">
    <reaction evidence="8">
        <text>Fe-coproporphyrin III + 2 H(+) = coproporphyrin III + Fe(2+)</text>
        <dbReference type="Rhea" id="RHEA:49572"/>
        <dbReference type="ChEBI" id="CHEBI:15378"/>
        <dbReference type="ChEBI" id="CHEBI:29033"/>
        <dbReference type="ChEBI" id="CHEBI:68438"/>
        <dbReference type="ChEBI" id="CHEBI:131725"/>
        <dbReference type="EC" id="4.99.1.9"/>
    </reaction>
    <physiologicalReaction direction="right-to-left" evidence="8">
        <dbReference type="Rhea" id="RHEA:49574"/>
    </physiologicalReaction>
</comment>
<keyword evidence="5 9" id="KW-0350">Heme biosynthesis</keyword>
<evidence type="ECO:0000256" key="1">
    <source>
        <dbReference type="ARBA" id="ARBA00007718"/>
    </source>
</evidence>
<dbReference type="CDD" id="cd03411">
    <property type="entry name" value="Ferrochelatase_N"/>
    <property type="match status" value="1"/>
</dbReference>
<dbReference type="InterPro" id="IPR001015">
    <property type="entry name" value="Ferrochelatase"/>
</dbReference>
<comment type="catalytic activity">
    <reaction evidence="9 10">
        <text>heme b + 2 H(+) = protoporphyrin IX + Fe(2+)</text>
        <dbReference type="Rhea" id="RHEA:22584"/>
        <dbReference type="ChEBI" id="CHEBI:15378"/>
        <dbReference type="ChEBI" id="CHEBI:29033"/>
        <dbReference type="ChEBI" id="CHEBI:57306"/>
        <dbReference type="ChEBI" id="CHEBI:60344"/>
        <dbReference type="EC" id="4.98.1.1"/>
    </reaction>
</comment>
<evidence type="ECO:0000256" key="5">
    <source>
        <dbReference type="ARBA" id="ARBA00023133"/>
    </source>
</evidence>
<keyword evidence="3 9" id="KW-0479">Metal-binding</keyword>
<dbReference type="UniPathway" id="UPA00252">
    <property type="reaction ID" value="UER00325"/>
</dbReference>
<dbReference type="Pfam" id="PF00762">
    <property type="entry name" value="Ferrochelatase"/>
    <property type="match status" value="1"/>
</dbReference>
<name>A0A2K8UGM3_9GAMM</name>
<comment type="subcellular location">
    <subcellularLocation>
        <location evidence="9 10">Cytoplasm</location>
    </subcellularLocation>
</comment>
<evidence type="ECO:0000256" key="4">
    <source>
        <dbReference type="ARBA" id="ARBA00023004"/>
    </source>
</evidence>
<evidence type="ECO:0000313" key="11">
    <source>
        <dbReference type="EMBL" id="AUB84700.1"/>
    </source>
</evidence>
<sequence length="365" mass="40777">MLYANTRGGPHDSPETLGVLLVNLGTPDAPTVPAVRRYLAEFLWDPRVVELPRPLWWLILHGIILRARPPRTARNYQAVWTPEGSPLMVISKRLAAAMQTALAARFAAPVKVVLGMRYGNPSIPSALAQLRAAHARRILVLPLYPQYSATTTASTFDAVTAELRTWRWLPELRFVNQYHDDPGYIAALAASIRSYWAAHGEPERLLFSFHGIPKDYFLNGDPYYCQCQKTARLVVEDLGLAKERWLLSFQSRFGLQEWLKPYTDETLKEWAATGVRSVHVISPGFAADCLETIEEISVENRDYFLESGGQSYGYIPCLNDGPEHIAGLAGLIERHCAGWPESAPLADSPDLNTRRERARELGAAA</sequence>
<comment type="similarity">
    <text evidence="1 9 10">Belongs to the ferrochelatase family.</text>
</comment>
<dbReference type="EMBL" id="CP020370">
    <property type="protein sequence ID" value="AUB84700.1"/>
    <property type="molecule type" value="Genomic_DNA"/>
</dbReference>
<feature type="binding site" evidence="9">
    <location>
        <position position="210"/>
    </location>
    <ligand>
        <name>Fe(2+)</name>
        <dbReference type="ChEBI" id="CHEBI:29033"/>
    </ligand>
</feature>
<comment type="pathway">
    <text evidence="9 10">Porphyrin-containing compound metabolism; protoheme biosynthesis; protoheme from protoporphyrin-IX: step 1/1.</text>
</comment>
<dbReference type="GO" id="GO:0005737">
    <property type="term" value="C:cytoplasm"/>
    <property type="evidence" value="ECO:0007669"/>
    <property type="project" value="UniProtKB-SubCell"/>
</dbReference>
<organism evidence="11 12">
    <name type="scientific">Candidatus Thiodictyon syntrophicum</name>
    <dbReference type="NCBI Taxonomy" id="1166950"/>
    <lineage>
        <taxon>Bacteria</taxon>
        <taxon>Pseudomonadati</taxon>
        <taxon>Pseudomonadota</taxon>
        <taxon>Gammaproteobacteria</taxon>
        <taxon>Chromatiales</taxon>
        <taxon>Chromatiaceae</taxon>
        <taxon>Thiodictyon</taxon>
    </lineage>
</organism>
<dbReference type="PROSITE" id="PS00534">
    <property type="entry name" value="FERROCHELATASE"/>
    <property type="match status" value="1"/>
</dbReference>
<evidence type="ECO:0000256" key="8">
    <source>
        <dbReference type="ARBA" id="ARBA00024536"/>
    </source>
</evidence>
<comment type="function">
    <text evidence="9 10">Catalyzes the ferrous insertion into protoporphyrin IX.</text>
</comment>
<keyword evidence="2 9" id="KW-0963">Cytoplasm</keyword>
<dbReference type="GO" id="GO:0006783">
    <property type="term" value="P:heme biosynthetic process"/>
    <property type="evidence" value="ECO:0007669"/>
    <property type="project" value="UniProtKB-UniRule"/>
</dbReference>
<accession>A0A2K8UGM3</accession>
<proteinExistence type="inferred from homology"/>
<reference evidence="11 12" key="1">
    <citation type="submission" date="2017-03" db="EMBL/GenBank/DDBJ databases">
        <title>Complete genome sequence of Candidatus 'Thiodictyon syntrophicum' sp. nov. strain Cad16T, a photolithoautotroph purple sulfur bacterium isolated from an alpine meromictic lake.</title>
        <authorList>
            <person name="Luedin S.M."/>
            <person name="Pothier J.F."/>
            <person name="Danza F."/>
            <person name="Storelli N."/>
            <person name="Wittwer M."/>
            <person name="Tonolla M."/>
        </authorList>
    </citation>
    <scope>NUCLEOTIDE SEQUENCE [LARGE SCALE GENOMIC DNA]</scope>
    <source>
        <strain evidence="11 12">Cad16T</strain>
    </source>
</reference>